<keyword evidence="8 13" id="KW-1133">Transmembrane helix</keyword>
<evidence type="ECO:0000256" key="9">
    <source>
        <dbReference type="ARBA" id="ARBA00023065"/>
    </source>
</evidence>
<keyword evidence="15" id="KW-1185">Reference proteome</keyword>
<evidence type="ECO:0000256" key="5">
    <source>
        <dbReference type="ARBA" id="ARBA00022692"/>
    </source>
</evidence>
<keyword evidence="4" id="KW-0633">Potassium transport</keyword>
<evidence type="ECO:0000256" key="13">
    <source>
        <dbReference type="SAM" id="Phobius"/>
    </source>
</evidence>
<evidence type="ECO:0000256" key="6">
    <source>
        <dbReference type="ARBA" id="ARBA00022826"/>
    </source>
</evidence>
<evidence type="ECO:0000256" key="10">
    <source>
        <dbReference type="ARBA" id="ARBA00023136"/>
    </source>
</evidence>
<protein>
    <submittedName>
        <fullName evidence="14">DUF1211 domain-containing protein</fullName>
    </submittedName>
</protein>
<feature type="transmembrane region" description="Helical" evidence="13">
    <location>
        <begin position="83"/>
        <end position="107"/>
    </location>
</feature>
<evidence type="ECO:0000256" key="11">
    <source>
        <dbReference type="ARBA" id="ARBA00023303"/>
    </source>
</evidence>
<feature type="transmembrane region" description="Helical" evidence="13">
    <location>
        <begin position="127"/>
        <end position="146"/>
    </location>
</feature>
<dbReference type="Pfam" id="PF06736">
    <property type="entry name" value="TMEM175"/>
    <property type="match status" value="1"/>
</dbReference>
<evidence type="ECO:0000313" key="15">
    <source>
        <dbReference type="Proteomes" id="UP000515292"/>
    </source>
</evidence>
<keyword evidence="6" id="KW-0631">Potassium channel</keyword>
<evidence type="ECO:0000256" key="2">
    <source>
        <dbReference type="ARBA" id="ARBA00006920"/>
    </source>
</evidence>
<dbReference type="KEGG" id="sand:H3309_02045"/>
<dbReference type="AlphaFoldDB" id="A0A7G5IIX1"/>
<proteinExistence type="inferred from homology"/>
<keyword evidence="7" id="KW-0630">Potassium</keyword>
<organism evidence="14 15">
    <name type="scientific">Sandaracinobacteroides saxicola</name>
    <dbReference type="NCBI Taxonomy" id="2759707"/>
    <lineage>
        <taxon>Bacteria</taxon>
        <taxon>Pseudomonadati</taxon>
        <taxon>Pseudomonadota</taxon>
        <taxon>Alphaproteobacteria</taxon>
        <taxon>Sphingomonadales</taxon>
        <taxon>Sphingosinicellaceae</taxon>
        <taxon>Sandaracinobacteroides</taxon>
    </lineage>
</organism>
<keyword evidence="9" id="KW-0406">Ion transport</keyword>
<evidence type="ECO:0000313" key="14">
    <source>
        <dbReference type="EMBL" id="QMW23313.1"/>
    </source>
</evidence>
<feature type="transmembrane region" description="Helical" evidence="13">
    <location>
        <begin position="12"/>
        <end position="33"/>
    </location>
</feature>
<dbReference type="Proteomes" id="UP000515292">
    <property type="component" value="Chromosome"/>
</dbReference>
<evidence type="ECO:0000256" key="12">
    <source>
        <dbReference type="ARBA" id="ARBA00034430"/>
    </source>
</evidence>
<dbReference type="InterPro" id="IPR010617">
    <property type="entry name" value="TMEM175-like"/>
</dbReference>
<evidence type="ECO:0000256" key="4">
    <source>
        <dbReference type="ARBA" id="ARBA00022538"/>
    </source>
</evidence>
<evidence type="ECO:0000256" key="3">
    <source>
        <dbReference type="ARBA" id="ARBA00022448"/>
    </source>
</evidence>
<feature type="transmembrane region" description="Helical" evidence="13">
    <location>
        <begin position="167"/>
        <end position="197"/>
    </location>
</feature>
<comment type="subcellular location">
    <subcellularLocation>
        <location evidence="1">Membrane</location>
        <topology evidence="1">Multi-pass membrane protein</topology>
    </subcellularLocation>
</comment>
<keyword evidence="3" id="KW-0813">Transport</keyword>
<dbReference type="EMBL" id="CP059851">
    <property type="protein sequence ID" value="QMW23313.1"/>
    <property type="molecule type" value="Genomic_DNA"/>
</dbReference>
<keyword evidence="5 13" id="KW-0812">Transmembrane</keyword>
<keyword evidence="10 13" id="KW-0472">Membrane</keyword>
<dbReference type="GO" id="GO:0016020">
    <property type="term" value="C:membrane"/>
    <property type="evidence" value="ECO:0007669"/>
    <property type="project" value="UniProtKB-SubCell"/>
</dbReference>
<accession>A0A7G5IIX1</accession>
<reference evidence="14 15" key="1">
    <citation type="submission" date="2020-07" db="EMBL/GenBank/DDBJ databases">
        <title>Complete genome sequence for Sandaracinobacter sp. M6.</title>
        <authorList>
            <person name="Tang Y."/>
            <person name="Liu Q."/>
            <person name="Guo Z."/>
            <person name="Lei P."/>
            <person name="Huang B."/>
        </authorList>
    </citation>
    <scope>NUCLEOTIDE SEQUENCE [LARGE SCALE GENOMIC DNA]</scope>
    <source>
        <strain evidence="14 15">M6</strain>
    </source>
</reference>
<feature type="transmembrane region" description="Helical" evidence="13">
    <location>
        <begin position="39"/>
        <end position="63"/>
    </location>
</feature>
<evidence type="ECO:0000256" key="7">
    <source>
        <dbReference type="ARBA" id="ARBA00022958"/>
    </source>
</evidence>
<comment type="catalytic activity">
    <reaction evidence="12">
        <text>K(+)(in) = K(+)(out)</text>
        <dbReference type="Rhea" id="RHEA:29463"/>
        <dbReference type="ChEBI" id="CHEBI:29103"/>
    </reaction>
</comment>
<comment type="similarity">
    <text evidence="2">Belongs to the TMEM175 family.</text>
</comment>
<sequence length="234" mass="24788">MREDGNRSDAARLDAFVDAAFAFALTLLVATNAGTTGTLIAALDAALASLPAFVFGFAVLAMFWHEHVSWRRLASNAHWSATLLSLALVFVVLSFVLALGPMAGAIADYALGGHTGQFRGADLPALYRIYGAGFAMMCALVMLLFLQGMRHGTPANPPELRGRAIIYGLMAGIASLSVIVALIPATAFSAAFAYALLPPVIGLFAWRFDWGSGVAPDGPQRPQADPHPDHVQHR</sequence>
<evidence type="ECO:0000256" key="8">
    <source>
        <dbReference type="ARBA" id="ARBA00022989"/>
    </source>
</evidence>
<dbReference type="RefSeq" id="WP_182297052.1">
    <property type="nucleotide sequence ID" value="NZ_CP059851.1"/>
</dbReference>
<keyword evidence="11" id="KW-0407">Ion channel</keyword>
<name>A0A7G5IIX1_9SPHN</name>
<gene>
    <name evidence="14" type="ORF">H3309_02045</name>
</gene>
<evidence type="ECO:0000256" key="1">
    <source>
        <dbReference type="ARBA" id="ARBA00004141"/>
    </source>
</evidence>
<dbReference type="GO" id="GO:0015252">
    <property type="term" value="F:proton channel activity"/>
    <property type="evidence" value="ECO:0007669"/>
    <property type="project" value="InterPro"/>
</dbReference>
<dbReference type="GO" id="GO:0005267">
    <property type="term" value="F:potassium channel activity"/>
    <property type="evidence" value="ECO:0007669"/>
    <property type="project" value="UniProtKB-KW"/>
</dbReference>